<dbReference type="GO" id="GO:0005615">
    <property type="term" value="C:extracellular space"/>
    <property type="evidence" value="ECO:0007669"/>
    <property type="project" value="TreeGrafter"/>
</dbReference>
<dbReference type="PANTHER" id="PTHR36313:SF1">
    <property type="entry name" value="PROTEIN GOLVEN 11-RELATED"/>
    <property type="match status" value="1"/>
</dbReference>
<dbReference type="GO" id="GO:0030154">
    <property type="term" value="P:cell differentiation"/>
    <property type="evidence" value="ECO:0007669"/>
    <property type="project" value="TreeGrafter"/>
</dbReference>
<protein>
    <submittedName>
        <fullName evidence="2">Root meristem growth factor 2-like</fullName>
    </submittedName>
</protein>
<name>A0A6L2M682_TANCI</name>
<keyword evidence="1" id="KW-0812">Transmembrane</keyword>
<organism evidence="2">
    <name type="scientific">Tanacetum cinerariifolium</name>
    <name type="common">Dalmatian daisy</name>
    <name type="synonym">Chrysanthemum cinerariifolium</name>
    <dbReference type="NCBI Taxonomy" id="118510"/>
    <lineage>
        <taxon>Eukaryota</taxon>
        <taxon>Viridiplantae</taxon>
        <taxon>Streptophyta</taxon>
        <taxon>Embryophyta</taxon>
        <taxon>Tracheophyta</taxon>
        <taxon>Spermatophyta</taxon>
        <taxon>Magnoliopsida</taxon>
        <taxon>eudicotyledons</taxon>
        <taxon>Gunneridae</taxon>
        <taxon>Pentapetalae</taxon>
        <taxon>asterids</taxon>
        <taxon>campanulids</taxon>
        <taxon>Asterales</taxon>
        <taxon>Asteraceae</taxon>
        <taxon>Asteroideae</taxon>
        <taxon>Anthemideae</taxon>
        <taxon>Anthemidinae</taxon>
        <taxon>Tanacetum</taxon>
    </lineage>
</organism>
<evidence type="ECO:0000313" key="2">
    <source>
        <dbReference type="EMBL" id="GEU68979.1"/>
    </source>
</evidence>
<dbReference type="EMBL" id="BKCJ010005850">
    <property type="protein sequence ID" value="GEU68979.1"/>
    <property type="molecule type" value="Genomic_DNA"/>
</dbReference>
<comment type="caution">
    <text evidence="2">The sequence shown here is derived from an EMBL/GenBank/DDBJ whole genome shotgun (WGS) entry which is preliminary data.</text>
</comment>
<dbReference type="InterPro" id="IPR038804">
    <property type="entry name" value="RGF3"/>
</dbReference>
<keyword evidence="1" id="KW-0472">Membrane</keyword>
<gene>
    <name evidence="2" type="ORF">Tci_040957</name>
</gene>
<dbReference type="PANTHER" id="PTHR36313">
    <property type="entry name" value="ROOT MERISTEM GROWTH FACTOR 2"/>
    <property type="match status" value="1"/>
</dbReference>
<accession>A0A6L2M682</accession>
<proteinExistence type="predicted"/>
<reference evidence="2" key="1">
    <citation type="journal article" date="2019" name="Sci. Rep.">
        <title>Draft genome of Tanacetum cinerariifolium, the natural source of mosquito coil.</title>
        <authorList>
            <person name="Yamashiro T."/>
            <person name="Shiraishi A."/>
            <person name="Satake H."/>
            <person name="Nakayama K."/>
        </authorList>
    </citation>
    <scope>NUCLEOTIDE SEQUENCE</scope>
</reference>
<dbReference type="GO" id="GO:0010628">
    <property type="term" value="P:positive regulation of gene expression"/>
    <property type="evidence" value="ECO:0007669"/>
    <property type="project" value="TreeGrafter"/>
</dbReference>
<evidence type="ECO:0000256" key="1">
    <source>
        <dbReference type="SAM" id="Phobius"/>
    </source>
</evidence>
<dbReference type="GO" id="GO:0008284">
    <property type="term" value="P:positive regulation of cell population proliferation"/>
    <property type="evidence" value="ECO:0007669"/>
    <property type="project" value="TreeGrafter"/>
</dbReference>
<sequence>MISLRFIVMSSLLFFVIASTCFTAFQHTGGKKAGFIATSDEKVSPKKVYVVAAAAAARENTLRGRKMVVDKSIMLKKYEKINVMAREQRTRLKRITYSGNKNVNFVAYTEDYGKPKRHPPKNN</sequence>
<dbReference type="GO" id="GO:0010082">
    <property type="term" value="P:regulation of root meristem growth"/>
    <property type="evidence" value="ECO:0007669"/>
    <property type="project" value="InterPro"/>
</dbReference>
<dbReference type="AlphaFoldDB" id="A0A6L2M682"/>
<dbReference type="GO" id="GO:0008083">
    <property type="term" value="F:growth factor activity"/>
    <property type="evidence" value="ECO:0007669"/>
    <property type="project" value="InterPro"/>
</dbReference>
<feature type="transmembrane region" description="Helical" evidence="1">
    <location>
        <begin position="6"/>
        <end position="25"/>
    </location>
</feature>
<keyword evidence="1" id="KW-1133">Transmembrane helix</keyword>